<evidence type="ECO:0000313" key="1">
    <source>
        <dbReference type="EMBL" id="KAH7912260.1"/>
    </source>
</evidence>
<organism evidence="1 2">
    <name type="scientific">Hygrophoropsis aurantiaca</name>
    <dbReference type="NCBI Taxonomy" id="72124"/>
    <lineage>
        <taxon>Eukaryota</taxon>
        <taxon>Fungi</taxon>
        <taxon>Dikarya</taxon>
        <taxon>Basidiomycota</taxon>
        <taxon>Agaricomycotina</taxon>
        <taxon>Agaricomycetes</taxon>
        <taxon>Agaricomycetidae</taxon>
        <taxon>Boletales</taxon>
        <taxon>Coniophorineae</taxon>
        <taxon>Hygrophoropsidaceae</taxon>
        <taxon>Hygrophoropsis</taxon>
    </lineage>
</organism>
<feature type="non-terminal residue" evidence="1">
    <location>
        <position position="129"/>
    </location>
</feature>
<proteinExistence type="predicted"/>
<comment type="caution">
    <text evidence="1">The sequence shown here is derived from an EMBL/GenBank/DDBJ whole genome shotgun (WGS) entry which is preliminary data.</text>
</comment>
<sequence>MNISGGAEGDETWGSNFWVTLTDPQTNTLFFACPATGQVSWEPPVGTFVLPPNPEGEWWELSDESRGGIPYYYQTKSGETVWERPDGFIIPLGIIQQTALGRRLSQTGMRNKQSPIPDTPDRPGYQRSR</sequence>
<dbReference type="EMBL" id="MU267655">
    <property type="protein sequence ID" value="KAH7912260.1"/>
    <property type="molecule type" value="Genomic_DNA"/>
</dbReference>
<protein>
    <submittedName>
        <fullName evidence="1">Uncharacterized protein</fullName>
    </submittedName>
</protein>
<evidence type="ECO:0000313" key="2">
    <source>
        <dbReference type="Proteomes" id="UP000790377"/>
    </source>
</evidence>
<reference evidence="1" key="1">
    <citation type="journal article" date="2021" name="New Phytol.">
        <title>Evolutionary innovations through gain and loss of genes in the ectomycorrhizal Boletales.</title>
        <authorList>
            <person name="Wu G."/>
            <person name="Miyauchi S."/>
            <person name="Morin E."/>
            <person name="Kuo A."/>
            <person name="Drula E."/>
            <person name="Varga T."/>
            <person name="Kohler A."/>
            <person name="Feng B."/>
            <person name="Cao Y."/>
            <person name="Lipzen A."/>
            <person name="Daum C."/>
            <person name="Hundley H."/>
            <person name="Pangilinan J."/>
            <person name="Johnson J."/>
            <person name="Barry K."/>
            <person name="LaButti K."/>
            <person name="Ng V."/>
            <person name="Ahrendt S."/>
            <person name="Min B."/>
            <person name="Choi I.G."/>
            <person name="Park H."/>
            <person name="Plett J.M."/>
            <person name="Magnuson J."/>
            <person name="Spatafora J.W."/>
            <person name="Nagy L.G."/>
            <person name="Henrissat B."/>
            <person name="Grigoriev I.V."/>
            <person name="Yang Z.L."/>
            <person name="Xu J."/>
            <person name="Martin F.M."/>
        </authorList>
    </citation>
    <scope>NUCLEOTIDE SEQUENCE</scope>
    <source>
        <strain evidence="1">ATCC 28755</strain>
    </source>
</reference>
<dbReference type="Proteomes" id="UP000790377">
    <property type="component" value="Unassembled WGS sequence"/>
</dbReference>
<accession>A0ACB8AGG1</accession>
<keyword evidence="2" id="KW-1185">Reference proteome</keyword>
<name>A0ACB8AGG1_9AGAM</name>
<gene>
    <name evidence="1" type="ORF">BJ138DRAFT_1004754</name>
</gene>